<dbReference type="EMBL" id="RAPQ01000009">
    <property type="protein sequence ID" value="RKE01987.1"/>
    <property type="molecule type" value="Genomic_DNA"/>
</dbReference>
<keyword evidence="1" id="KW-0378">Hydrolase</keyword>
<dbReference type="InterPro" id="IPR000868">
    <property type="entry name" value="Isochorismatase-like_dom"/>
</dbReference>
<name>A0A419X2Q3_9BACT</name>
<dbReference type="InterPro" id="IPR050272">
    <property type="entry name" value="Isochorismatase-like_hydrls"/>
</dbReference>
<evidence type="ECO:0000313" key="4">
    <source>
        <dbReference type="Proteomes" id="UP000284531"/>
    </source>
</evidence>
<comment type="caution">
    <text evidence="3">The sequence shown here is derived from an EMBL/GenBank/DDBJ whole genome shotgun (WGS) entry which is preliminary data.</text>
</comment>
<sequence length="187" mass="20837">MKIDHKTALLLIDLQKGFEDIEYWGGGRNNPDAELKASKILKVWRDKGLPLYHVQHCSTTKGSPLEPNMPGNEFMDLTKPIKSEPIIQKSVNSAFIGTDLKKQLYEKGISKLVIVGLTTDHCISTTSRMAGNFGFETYLIEDALATFDKIGVNGEKYPAQLIHDTALASLHEEFAMVIQTSDLMKLL</sequence>
<dbReference type="RefSeq" id="WP_120239856.1">
    <property type="nucleotide sequence ID" value="NZ_RAPQ01000009.1"/>
</dbReference>
<gene>
    <name evidence="3" type="ORF">BXY64_2062</name>
</gene>
<evidence type="ECO:0000256" key="1">
    <source>
        <dbReference type="ARBA" id="ARBA00022801"/>
    </source>
</evidence>
<evidence type="ECO:0000259" key="2">
    <source>
        <dbReference type="Pfam" id="PF00857"/>
    </source>
</evidence>
<dbReference type="PANTHER" id="PTHR43540">
    <property type="entry name" value="PEROXYUREIDOACRYLATE/UREIDOACRYLATE AMIDOHYDROLASE-RELATED"/>
    <property type="match status" value="1"/>
</dbReference>
<accession>A0A419X2Q3</accession>
<dbReference type="Pfam" id="PF00857">
    <property type="entry name" value="Isochorismatase"/>
    <property type="match status" value="1"/>
</dbReference>
<dbReference type="GO" id="GO:0016787">
    <property type="term" value="F:hydrolase activity"/>
    <property type="evidence" value="ECO:0007669"/>
    <property type="project" value="UniProtKB-KW"/>
</dbReference>
<dbReference type="AlphaFoldDB" id="A0A419X2Q3"/>
<feature type="domain" description="Isochorismatase-like" evidence="2">
    <location>
        <begin position="7"/>
        <end position="181"/>
    </location>
</feature>
<evidence type="ECO:0000313" key="3">
    <source>
        <dbReference type="EMBL" id="RKE01987.1"/>
    </source>
</evidence>
<keyword evidence="4" id="KW-1185">Reference proteome</keyword>
<dbReference type="PANTHER" id="PTHR43540:SF1">
    <property type="entry name" value="ISOCHORISMATASE HYDROLASE"/>
    <property type="match status" value="1"/>
</dbReference>
<reference evidence="3 4" key="1">
    <citation type="submission" date="2018-09" db="EMBL/GenBank/DDBJ databases">
        <title>Genomic Encyclopedia of Archaeal and Bacterial Type Strains, Phase II (KMG-II): from individual species to whole genera.</title>
        <authorList>
            <person name="Goeker M."/>
        </authorList>
    </citation>
    <scope>NUCLEOTIDE SEQUENCE [LARGE SCALE GENOMIC DNA]</scope>
    <source>
        <strain evidence="3 4">DSM 21950</strain>
    </source>
</reference>
<dbReference type="OrthoDB" id="9791276at2"/>
<dbReference type="SUPFAM" id="SSF52499">
    <property type="entry name" value="Isochorismatase-like hydrolases"/>
    <property type="match status" value="1"/>
</dbReference>
<proteinExistence type="predicted"/>
<organism evidence="3 4">
    <name type="scientific">Marinifilum flexuosum</name>
    <dbReference type="NCBI Taxonomy" id="1117708"/>
    <lineage>
        <taxon>Bacteria</taxon>
        <taxon>Pseudomonadati</taxon>
        <taxon>Bacteroidota</taxon>
        <taxon>Bacteroidia</taxon>
        <taxon>Marinilabiliales</taxon>
        <taxon>Marinifilaceae</taxon>
    </lineage>
</organism>
<protein>
    <submittedName>
        <fullName evidence="3">Nicotinamidase-related amidase</fullName>
    </submittedName>
</protein>
<dbReference type="CDD" id="cd01014">
    <property type="entry name" value="nicotinamidase_related"/>
    <property type="match status" value="1"/>
</dbReference>
<dbReference type="Gene3D" id="3.40.50.850">
    <property type="entry name" value="Isochorismatase-like"/>
    <property type="match status" value="1"/>
</dbReference>
<dbReference type="Proteomes" id="UP000284531">
    <property type="component" value="Unassembled WGS sequence"/>
</dbReference>
<dbReference type="InterPro" id="IPR036380">
    <property type="entry name" value="Isochorismatase-like_sf"/>
</dbReference>